<organism evidence="1 2">
    <name type="scientific">Cochliobolus heterostrophus (strain C5 / ATCC 48332 / race O)</name>
    <name type="common">Southern corn leaf blight fungus</name>
    <name type="synonym">Bipolaris maydis</name>
    <dbReference type="NCBI Taxonomy" id="701091"/>
    <lineage>
        <taxon>Eukaryota</taxon>
        <taxon>Fungi</taxon>
        <taxon>Dikarya</taxon>
        <taxon>Ascomycota</taxon>
        <taxon>Pezizomycotina</taxon>
        <taxon>Dothideomycetes</taxon>
        <taxon>Pleosporomycetidae</taxon>
        <taxon>Pleosporales</taxon>
        <taxon>Pleosporineae</taxon>
        <taxon>Pleosporaceae</taxon>
        <taxon>Bipolaris</taxon>
    </lineage>
</organism>
<protein>
    <submittedName>
        <fullName evidence="1">Uncharacterized protein</fullName>
    </submittedName>
</protein>
<reference evidence="2" key="2">
    <citation type="journal article" date="2013" name="PLoS Genet.">
        <title>Comparative genome structure, secondary metabolite, and effector coding capacity across Cochliobolus pathogens.</title>
        <authorList>
            <person name="Condon B.J."/>
            <person name="Leng Y."/>
            <person name="Wu D."/>
            <person name="Bushley K.E."/>
            <person name="Ohm R.A."/>
            <person name="Otillar R."/>
            <person name="Martin J."/>
            <person name="Schackwitz W."/>
            <person name="Grimwood J."/>
            <person name="MohdZainudin N."/>
            <person name="Xue C."/>
            <person name="Wang R."/>
            <person name="Manning V.A."/>
            <person name="Dhillon B."/>
            <person name="Tu Z.J."/>
            <person name="Steffenson B.J."/>
            <person name="Salamov A."/>
            <person name="Sun H."/>
            <person name="Lowry S."/>
            <person name="LaButti K."/>
            <person name="Han J."/>
            <person name="Copeland A."/>
            <person name="Lindquist E."/>
            <person name="Barry K."/>
            <person name="Schmutz J."/>
            <person name="Baker S.E."/>
            <person name="Ciuffetti L.M."/>
            <person name="Grigoriev I.V."/>
            <person name="Zhong S."/>
            <person name="Turgeon B.G."/>
        </authorList>
    </citation>
    <scope>NUCLEOTIDE SEQUENCE [LARGE SCALE GENOMIC DNA]</scope>
    <source>
        <strain evidence="2">C5 / ATCC 48332 / race O</strain>
    </source>
</reference>
<gene>
    <name evidence="1" type="ORF">COCHEDRAFT_1124521</name>
</gene>
<evidence type="ECO:0000313" key="2">
    <source>
        <dbReference type="Proteomes" id="UP000016936"/>
    </source>
</evidence>
<dbReference type="EMBL" id="KB445569">
    <property type="protein sequence ID" value="EMD97253.1"/>
    <property type="molecule type" value="Genomic_DNA"/>
</dbReference>
<reference evidence="1 2" key="1">
    <citation type="journal article" date="2012" name="PLoS Pathog.">
        <title>Diverse lifestyles and strategies of plant pathogenesis encoded in the genomes of eighteen Dothideomycetes fungi.</title>
        <authorList>
            <person name="Ohm R.A."/>
            <person name="Feau N."/>
            <person name="Henrissat B."/>
            <person name="Schoch C.L."/>
            <person name="Horwitz B.A."/>
            <person name="Barry K.W."/>
            <person name="Condon B.J."/>
            <person name="Copeland A.C."/>
            <person name="Dhillon B."/>
            <person name="Glaser F."/>
            <person name="Hesse C.N."/>
            <person name="Kosti I."/>
            <person name="LaButti K."/>
            <person name="Lindquist E.A."/>
            <person name="Lucas S."/>
            <person name="Salamov A.A."/>
            <person name="Bradshaw R.E."/>
            <person name="Ciuffetti L."/>
            <person name="Hamelin R.C."/>
            <person name="Kema G.H.J."/>
            <person name="Lawrence C."/>
            <person name="Scott J.A."/>
            <person name="Spatafora J.W."/>
            <person name="Turgeon B.G."/>
            <person name="de Wit P.J.G.M."/>
            <person name="Zhong S."/>
            <person name="Goodwin S.B."/>
            <person name="Grigoriev I.V."/>
        </authorList>
    </citation>
    <scope>NUCLEOTIDE SEQUENCE [LARGE SCALE GENOMIC DNA]</scope>
    <source>
        <strain evidence="2">C5 / ATCC 48332 / race O</strain>
    </source>
</reference>
<dbReference type="AlphaFoldDB" id="M2VC33"/>
<proteinExistence type="predicted"/>
<evidence type="ECO:0000313" key="1">
    <source>
        <dbReference type="EMBL" id="EMD97253.1"/>
    </source>
</evidence>
<dbReference type="OrthoDB" id="10332897at2759"/>
<keyword evidence="2" id="KW-1185">Reference proteome</keyword>
<dbReference type="Proteomes" id="UP000016936">
    <property type="component" value="Unassembled WGS sequence"/>
</dbReference>
<accession>M2VC33</accession>
<name>M2VC33_COCH5</name>
<dbReference type="HOGENOM" id="CLU_2512452_0_0_1"/>
<sequence>MTTPNHAASDCPLLVGPLKPNLYSYKSSLETPRLVLVLRPSMSGGPSCRLESFETSSQETCCLLHEDAEEAFPSPASFFQYNPRT</sequence>